<keyword evidence="7" id="KW-1185">Reference proteome</keyword>
<keyword evidence="3" id="KW-0547">Nucleotide-binding</keyword>
<comment type="caution">
    <text evidence="6">The sequence shown here is derived from an EMBL/GenBank/DDBJ whole genome shotgun (WGS) entry which is preliminary data.</text>
</comment>
<keyword evidence="5" id="KW-0067">ATP-binding</keyword>
<evidence type="ECO:0000256" key="2">
    <source>
        <dbReference type="ARBA" id="ARBA00022679"/>
    </source>
</evidence>
<evidence type="ECO:0000313" key="6">
    <source>
        <dbReference type="EMBL" id="MPD03919.1"/>
    </source>
</evidence>
<dbReference type="GO" id="GO:0004674">
    <property type="term" value="F:protein serine/threonine kinase activity"/>
    <property type="evidence" value="ECO:0007669"/>
    <property type="project" value="UniProtKB-KW"/>
</dbReference>
<dbReference type="GO" id="GO:0005634">
    <property type="term" value="C:nucleus"/>
    <property type="evidence" value="ECO:0007669"/>
    <property type="project" value="TreeGrafter"/>
</dbReference>
<keyword evidence="4 6" id="KW-0418">Kinase</keyword>
<name>A0A5B7KFQ2_PORTR</name>
<dbReference type="Gene3D" id="1.10.510.10">
    <property type="entry name" value="Transferase(Phosphotransferase) domain 1"/>
    <property type="match status" value="1"/>
</dbReference>
<dbReference type="EMBL" id="VSRR010138596">
    <property type="protein sequence ID" value="MPD03919.1"/>
    <property type="molecule type" value="Genomic_DNA"/>
</dbReference>
<dbReference type="AlphaFoldDB" id="A0A5B7KFQ2"/>
<keyword evidence="2" id="KW-0808">Transferase</keyword>
<keyword evidence="1" id="KW-0723">Serine/threonine-protein kinase</keyword>
<evidence type="ECO:0000313" key="7">
    <source>
        <dbReference type="Proteomes" id="UP000324222"/>
    </source>
</evidence>
<evidence type="ECO:0000256" key="3">
    <source>
        <dbReference type="ARBA" id="ARBA00022741"/>
    </source>
</evidence>
<dbReference type="GO" id="GO:0043065">
    <property type="term" value="P:positive regulation of apoptotic process"/>
    <property type="evidence" value="ECO:0007669"/>
    <property type="project" value="TreeGrafter"/>
</dbReference>
<protein>
    <submittedName>
        <fullName evidence="6">Death-associated protein kinase 3</fullName>
    </submittedName>
</protein>
<dbReference type="GO" id="GO:0005524">
    <property type="term" value="F:ATP binding"/>
    <property type="evidence" value="ECO:0007669"/>
    <property type="project" value="UniProtKB-KW"/>
</dbReference>
<accession>A0A5B7KFQ2</accession>
<dbReference type="PANTHER" id="PTHR24342:SF14">
    <property type="entry name" value="DEATH-ASSOCIATED PROTEIN KINASE DAPK-1"/>
    <property type="match status" value="1"/>
</dbReference>
<dbReference type="GO" id="GO:0035556">
    <property type="term" value="P:intracellular signal transduction"/>
    <property type="evidence" value="ECO:0007669"/>
    <property type="project" value="TreeGrafter"/>
</dbReference>
<gene>
    <name evidence="6" type="primary">Dapk3</name>
    <name evidence="6" type="ORF">E2C01_099578</name>
</gene>
<dbReference type="Proteomes" id="UP000324222">
    <property type="component" value="Unassembled WGS sequence"/>
</dbReference>
<reference evidence="6 7" key="1">
    <citation type="submission" date="2019-05" db="EMBL/GenBank/DDBJ databases">
        <title>Another draft genome of Portunus trituberculatus and its Hox gene families provides insights of decapod evolution.</title>
        <authorList>
            <person name="Jeong J.-H."/>
            <person name="Song I."/>
            <person name="Kim S."/>
            <person name="Choi T."/>
            <person name="Kim D."/>
            <person name="Ryu S."/>
            <person name="Kim W."/>
        </authorList>
    </citation>
    <scope>NUCLEOTIDE SEQUENCE [LARGE SCALE GENOMIC DNA]</scope>
    <source>
        <tissue evidence="6">Muscle</tissue>
    </source>
</reference>
<proteinExistence type="predicted"/>
<dbReference type="InterPro" id="IPR011009">
    <property type="entry name" value="Kinase-like_dom_sf"/>
</dbReference>
<dbReference type="PANTHER" id="PTHR24342">
    <property type="entry name" value="SERINE/THREONINE-PROTEIN KINASE 17"/>
    <property type="match status" value="1"/>
</dbReference>
<evidence type="ECO:0000256" key="5">
    <source>
        <dbReference type="ARBA" id="ARBA00022840"/>
    </source>
</evidence>
<evidence type="ECO:0000256" key="4">
    <source>
        <dbReference type="ARBA" id="ARBA00022777"/>
    </source>
</evidence>
<organism evidence="6 7">
    <name type="scientific">Portunus trituberculatus</name>
    <name type="common">Swimming crab</name>
    <name type="synonym">Neptunus trituberculatus</name>
    <dbReference type="NCBI Taxonomy" id="210409"/>
    <lineage>
        <taxon>Eukaryota</taxon>
        <taxon>Metazoa</taxon>
        <taxon>Ecdysozoa</taxon>
        <taxon>Arthropoda</taxon>
        <taxon>Crustacea</taxon>
        <taxon>Multicrustacea</taxon>
        <taxon>Malacostraca</taxon>
        <taxon>Eumalacostraca</taxon>
        <taxon>Eucarida</taxon>
        <taxon>Decapoda</taxon>
        <taxon>Pleocyemata</taxon>
        <taxon>Brachyura</taxon>
        <taxon>Eubrachyura</taxon>
        <taxon>Portunoidea</taxon>
        <taxon>Portunidae</taxon>
        <taxon>Portuninae</taxon>
        <taxon>Portunus</taxon>
    </lineage>
</organism>
<sequence length="59" mass="6531">MAVVYLVRLSGASPFLGDSQQETFNNITAVDYSFDAEYFSSTSDLAKNFICSLLLKDAR</sequence>
<dbReference type="SUPFAM" id="SSF56112">
    <property type="entry name" value="Protein kinase-like (PK-like)"/>
    <property type="match status" value="1"/>
</dbReference>
<evidence type="ECO:0000256" key="1">
    <source>
        <dbReference type="ARBA" id="ARBA00022527"/>
    </source>
</evidence>